<dbReference type="AlphaFoldDB" id="A0A0N4U7Y4"/>
<evidence type="ECO:0000313" key="8">
    <source>
        <dbReference type="Proteomes" id="UP000038040"/>
    </source>
</evidence>
<evidence type="ECO:0000256" key="4">
    <source>
        <dbReference type="ARBA" id="ARBA00023242"/>
    </source>
</evidence>
<dbReference type="GO" id="GO:0031261">
    <property type="term" value="C:DNA replication preinitiation complex"/>
    <property type="evidence" value="ECO:0007669"/>
    <property type="project" value="TreeGrafter"/>
</dbReference>
<proteinExistence type="inferred from homology"/>
<name>A0A0N4U7Y4_DRAME</name>
<dbReference type="GO" id="GO:1902977">
    <property type="term" value="P:mitotic DNA replication preinitiation complex assembly"/>
    <property type="evidence" value="ECO:0007669"/>
    <property type="project" value="TreeGrafter"/>
</dbReference>
<dbReference type="OrthoDB" id="10258882at2759"/>
<dbReference type="Pfam" id="PF02724">
    <property type="entry name" value="CDC45"/>
    <property type="match status" value="2"/>
</dbReference>
<organism evidence="8 10">
    <name type="scientific">Dracunculus medinensis</name>
    <name type="common">Guinea worm</name>
    <dbReference type="NCBI Taxonomy" id="318479"/>
    <lineage>
        <taxon>Eukaryota</taxon>
        <taxon>Metazoa</taxon>
        <taxon>Ecdysozoa</taxon>
        <taxon>Nematoda</taxon>
        <taxon>Chromadorea</taxon>
        <taxon>Rhabditida</taxon>
        <taxon>Spirurina</taxon>
        <taxon>Dracunculoidea</taxon>
        <taxon>Dracunculidae</taxon>
        <taxon>Dracunculus</taxon>
    </lineage>
</organism>
<keyword evidence="3" id="KW-0235">DNA replication</keyword>
<dbReference type="Proteomes" id="UP000274756">
    <property type="component" value="Unassembled WGS sequence"/>
</dbReference>
<evidence type="ECO:0000256" key="6">
    <source>
        <dbReference type="SAM" id="MobiDB-lite"/>
    </source>
</evidence>
<evidence type="ECO:0000313" key="10">
    <source>
        <dbReference type="WBParaSite" id="DME_0000312201-mRNA-1"/>
    </source>
</evidence>
<evidence type="ECO:0000256" key="2">
    <source>
        <dbReference type="ARBA" id="ARBA00010727"/>
    </source>
</evidence>
<dbReference type="GO" id="GO:0003682">
    <property type="term" value="F:chromatin binding"/>
    <property type="evidence" value="ECO:0007669"/>
    <property type="project" value="TreeGrafter"/>
</dbReference>
<keyword evidence="5" id="KW-0131">Cell cycle</keyword>
<dbReference type="InterPro" id="IPR003874">
    <property type="entry name" value="CDC45"/>
</dbReference>
<evidence type="ECO:0000256" key="1">
    <source>
        <dbReference type="ARBA" id="ARBA00004123"/>
    </source>
</evidence>
<reference evidence="10" key="1">
    <citation type="submission" date="2017-02" db="UniProtKB">
        <authorList>
            <consortium name="WormBaseParasite"/>
        </authorList>
    </citation>
    <scope>IDENTIFICATION</scope>
</reference>
<dbReference type="WBParaSite" id="DME_0000312201-mRNA-1">
    <property type="protein sequence ID" value="DME_0000312201-mRNA-1"/>
    <property type="gene ID" value="DME_0000312201"/>
</dbReference>
<feature type="region of interest" description="Disordered" evidence="6">
    <location>
        <begin position="112"/>
        <end position="143"/>
    </location>
</feature>
<keyword evidence="9" id="KW-1185">Reference proteome</keyword>
<evidence type="ECO:0000256" key="5">
    <source>
        <dbReference type="ARBA" id="ARBA00023306"/>
    </source>
</evidence>
<dbReference type="PANTHER" id="PTHR10507:SF0">
    <property type="entry name" value="CELL DIVISION CONTROL PROTEIN 45 HOMOLOG"/>
    <property type="match status" value="1"/>
</dbReference>
<comment type="subcellular location">
    <subcellularLocation>
        <location evidence="1">Nucleus</location>
    </subcellularLocation>
</comment>
<sequence>MDVDSVCATRILMYLLKCDEVQHSVVPIESWDSLKTKLFEYSKVKSSIVLINCGINIALTQLSIPKICHIYIIDSKRPANLENVFEPSNIHLLLTEADIAEMVCPRPEEVLYSSDGDSGEELDDTLQSAESVARDSEDYEPSQKRRIIESIETRELRKAARQTKKKEVQRKLWNYYECTWYAASSSILLLDIACEIGKATVDLMWCAVVGLNSQLMDHIISLDQYTEICCDRLANHIRRFCTKGSREVRGDDVLRIYFDKELPLPMYAHWTLKSTMQHDQYYACLTKQWHRNGEYALKELYSKLGLLSLLLVRLSPTATKIRRYQAARSDDIIDSNRSPSFFHRLSPYIAGPICSKITLEEVNQNFNSLIQKRRQEIFDIIEKDMDIEFATFFACIGYSIRYNACDFACVLAWSLEANIENNACYDRFTATTGIISKYLESLGDLERLRLATMKYKEATEKIANQINYILNFSFIIAMGPYYLLYVPKNACDGLLVNSRHFLFKFCYFVQNAFIEHRREKKCSSLPLIISIPLSGSDEGWQLVTGLMPYSVVKQSSGLLKSFIGKAFEEAAANCKLKDIQCKSFDSTVIRIRCQHRLKFFEALQSVFEINEAE</sequence>
<dbReference type="PANTHER" id="PTHR10507">
    <property type="entry name" value="CDC45-RELATED PROTEIN"/>
    <property type="match status" value="1"/>
</dbReference>
<protein>
    <submittedName>
        <fullName evidence="10">Cell division control protein 45-like protein</fullName>
    </submittedName>
</protein>
<dbReference type="STRING" id="318479.A0A0N4U7Y4"/>
<keyword evidence="4" id="KW-0539">Nucleus</keyword>
<dbReference type="GO" id="GO:0003697">
    <property type="term" value="F:single-stranded DNA binding"/>
    <property type="evidence" value="ECO:0007669"/>
    <property type="project" value="TreeGrafter"/>
</dbReference>
<comment type="similarity">
    <text evidence="2">Belongs to the CDC45 family.</text>
</comment>
<dbReference type="EMBL" id="UYYG01001159">
    <property type="protein sequence ID" value="VDN57308.1"/>
    <property type="molecule type" value="Genomic_DNA"/>
</dbReference>
<accession>A0A0N4U7Y4</accession>
<evidence type="ECO:0000313" key="9">
    <source>
        <dbReference type="Proteomes" id="UP000274756"/>
    </source>
</evidence>
<dbReference type="GO" id="GO:0000727">
    <property type="term" value="P:double-strand break repair via break-induced replication"/>
    <property type="evidence" value="ECO:0007669"/>
    <property type="project" value="TreeGrafter"/>
</dbReference>
<gene>
    <name evidence="7" type="ORF">DME_LOCUS7281</name>
</gene>
<dbReference type="GO" id="GO:0006270">
    <property type="term" value="P:DNA replication initiation"/>
    <property type="evidence" value="ECO:0007669"/>
    <property type="project" value="InterPro"/>
</dbReference>
<dbReference type="Proteomes" id="UP000038040">
    <property type="component" value="Unplaced"/>
</dbReference>
<feature type="compositionally biased region" description="Basic and acidic residues" evidence="6">
    <location>
        <begin position="132"/>
        <end position="143"/>
    </location>
</feature>
<dbReference type="GO" id="GO:0003688">
    <property type="term" value="F:DNA replication origin binding"/>
    <property type="evidence" value="ECO:0007669"/>
    <property type="project" value="TreeGrafter"/>
</dbReference>
<evidence type="ECO:0000256" key="3">
    <source>
        <dbReference type="ARBA" id="ARBA00022705"/>
    </source>
</evidence>
<reference evidence="7 9" key="2">
    <citation type="submission" date="2018-11" db="EMBL/GenBank/DDBJ databases">
        <authorList>
            <consortium name="Pathogen Informatics"/>
        </authorList>
    </citation>
    <scope>NUCLEOTIDE SEQUENCE [LARGE SCALE GENOMIC DNA]</scope>
</reference>
<evidence type="ECO:0000313" key="7">
    <source>
        <dbReference type="EMBL" id="VDN57308.1"/>
    </source>
</evidence>